<evidence type="ECO:0000313" key="2">
    <source>
        <dbReference type="Proteomes" id="UP001247754"/>
    </source>
</evidence>
<evidence type="ECO:0000313" key="1">
    <source>
        <dbReference type="EMBL" id="MDR5654899.1"/>
    </source>
</evidence>
<dbReference type="EMBL" id="JAVKPH010000037">
    <property type="protein sequence ID" value="MDR5654899.1"/>
    <property type="molecule type" value="Genomic_DNA"/>
</dbReference>
<dbReference type="Proteomes" id="UP001247754">
    <property type="component" value="Unassembled WGS sequence"/>
</dbReference>
<protein>
    <submittedName>
        <fullName evidence="1">Uncharacterized protein</fullName>
    </submittedName>
</protein>
<accession>A0ABU1FDH0</accession>
<keyword evidence="2" id="KW-1185">Reference proteome</keyword>
<gene>
    <name evidence="1" type="ORF">RGD00_19995</name>
</gene>
<reference evidence="1 2" key="1">
    <citation type="submission" date="2023-09" db="EMBL/GenBank/DDBJ databases">
        <title>Xinfangfangia sedmenti sp. nov., isolated the sedment.</title>
        <authorList>
            <person name="Xu L."/>
        </authorList>
    </citation>
    <scope>NUCLEOTIDE SEQUENCE [LARGE SCALE GENOMIC DNA]</scope>
    <source>
        <strain evidence="1 2">LG-4</strain>
    </source>
</reference>
<sequence>MKIYILANIDKPSGPGWQVQGVFSSLEKAYATGKPGDQILHMELDVDYTDVFDFDNTLVAGAEGGAA</sequence>
<dbReference type="RefSeq" id="WP_310459042.1">
    <property type="nucleotide sequence ID" value="NZ_JAVKPH010000037.1"/>
</dbReference>
<proteinExistence type="predicted"/>
<organism evidence="1 2">
    <name type="scientific">Ruixingdingia sedimenti</name>
    <dbReference type="NCBI Taxonomy" id="3073604"/>
    <lineage>
        <taxon>Bacteria</taxon>
        <taxon>Pseudomonadati</taxon>
        <taxon>Pseudomonadota</taxon>
        <taxon>Alphaproteobacteria</taxon>
        <taxon>Rhodobacterales</taxon>
        <taxon>Paracoccaceae</taxon>
        <taxon>Ruixingdingia</taxon>
    </lineage>
</organism>
<comment type="caution">
    <text evidence="1">The sequence shown here is derived from an EMBL/GenBank/DDBJ whole genome shotgun (WGS) entry which is preliminary data.</text>
</comment>
<name>A0ABU1FDH0_9RHOB</name>